<dbReference type="Proteomes" id="UP000315369">
    <property type="component" value="Unassembled WGS sequence"/>
</dbReference>
<dbReference type="EMBL" id="VIFM01000110">
    <property type="protein sequence ID" value="TQF13148.1"/>
    <property type="molecule type" value="Genomic_DNA"/>
</dbReference>
<keyword evidence="1 4" id="KW-0662">Pyridine nucleotide biosynthesis</keyword>
<gene>
    <name evidence="4 7" type="primary">kynU</name>
    <name evidence="7" type="ORF">FJV41_25385</name>
</gene>
<dbReference type="GO" id="GO:0097053">
    <property type="term" value="P:L-kynurenine catabolic process"/>
    <property type="evidence" value="ECO:0007669"/>
    <property type="project" value="UniProtKB-UniRule"/>
</dbReference>
<evidence type="ECO:0000256" key="2">
    <source>
        <dbReference type="ARBA" id="ARBA00022801"/>
    </source>
</evidence>
<comment type="catalytic activity">
    <reaction evidence="4 6">
        <text>L-kynurenine + H2O = anthranilate + L-alanine + H(+)</text>
        <dbReference type="Rhea" id="RHEA:16813"/>
        <dbReference type="ChEBI" id="CHEBI:15377"/>
        <dbReference type="ChEBI" id="CHEBI:15378"/>
        <dbReference type="ChEBI" id="CHEBI:16567"/>
        <dbReference type="ChEBI" id="CHEBI:57959"/>
        <dbReference type="ChEBI" id="CHEBI:57972"/>
        <dbReference type="EC" id="3.7.1.3"/>
    </reaction>
</comment>
<dbReference type="PANTHER" id="PTHR14084">
    <property type="entry name" value="KYNURENINASE"/>
    <property type="match status" value="1"/>
</dbReference>
<comment type="catalytic activity">
    <reaction evidence="6">
        <text>3-hydroxy-L-kynurenine + H2O = 3-hydroxyanthranilate + L-alanine + H(+)</text>
        <dbReference type="Rhea" id="RHEA:25143"/>
        <dbReference type="ChEBI" id="CHEBI:15377"/>
        <dbReference type="ChEBI" id="CHEBI:15378"/>
        <dbReference type="ChEBI" id="CHEBI:36559"/>
        <dbReference type="ChEBI" id="CHEBI:57972"/>
        <dbReference type="ChEBI" id="CHEBI:58125"/>
        <dbReference type="EC" id="3.7.1.3"/>
    </reaction>
</comment>
<dbReference type="GO" id="GO:0030429">
    <property type="term" value="F:kynureninase activity"/>
    <property type="evidence" value="ECO:0007669"/>
    <property type="project" value="UniProtKB-UniRule"/>
</dbReference>
<dbReference type="PIRSF" id="PIRSF038800">
    <property type="entry name" value="KYNU"/>
    <property type="match status" value="1"/>
</dbReference>
<dbReference type="RefSeq" id="WP_141645130.1">
    <property type="nucleotide sequence ID" value="NZ_VIFM01000110.1"/>
</dbReference>
<feature type="binding site" evidence="4">
    <location>
        <position position="279"/>
    </location>
    <ligand>
        <name>pyridoxal 5'-phosphate</name>
        <dbReference type="ChEBI" id="CHEBI:597326"/>
    </ligand>
</feature>
<dbReference type="UniPathway" id="UPA00253">
    <property type="reaction ID" value="UER00329"/>
</dbReference>
<feature type="binding site" evidence="4">
    <location>
        <position position="248"/>
    </location>
    <ligand>
        <name>pyridoxal 5'-phosphate</name>
        <dbReference type="ChEBI" id="CHEBI:597326"/>
    </ligand>
</feature>
<dbReference type="HAMAP" id="MF_01970">
    <property type="entry name" value="Kynureninase"/>
    <property type="match status" value="1"/>
</dbReference>
<feature type="modified residue" description="N6-(pyridoxal phosphate)lysine" evidence="4">
    <location>
        <position position="249"/>
    </location>
</feature>
<dbReference type="GO" id="GO:0019805">
    <property type="term" value="P:quinolinate biosynthetic process"/>
    <property type="evidence" value="ECO:0007669"/>
    <property type="project" value="UniProtKB-UniRule"/>
</dbReference>
<dbReference type="Gene3D" id="3.40.640.10">
    <property type="entry name" value="Type I PLP-dependent aspartate aminotransferase-like (Major domain)"/>
    <property type="match status" value="1"/>
</dbReference>
<keyword evidence="2 4" id="KW-0378">Hydrolase</keyword>
<dbReference type="InterPro" id="IPR015421">
    <property type="entry name" value="PyrdxlP-dep_Trfase_major"/>
</dbReference>
<dbReference type="InterPro" id="IPR015424">
    <property type="entry name" value="PyrdxlP-dep_Trfase"/>
</dbReference>
<comment type="pathway">
    <text evidence="4 6">Cofactor biosynthesis; NAD(+) biosynthesis; quinolinate from L-kynurenine: step 2/3.</text>
</comment>
<evidence type="ECO:0000313" key="8">
    <source>
        <dbReference type="Proteomes" id="UP000315369"/>
    </source>
</evidence>
<dbReference type="GO" id="GO:0009435">
    <property type="term" value="P:NAD+ biosynthetic process"/>
    <property type="evidence" value="ECO:0007669"/>
    <property type="project" value="UniProtKB-UniRule"/>
</dbReference>
<evidence type="ECO:0000256" key="6">
    <source>
        <dbReference type="PIRNR" id="PIRNR038800"/>
    </source>
</evidence>
<dbReference type="FunFam" id="3.40.640.10:FF:000031">
    <property type="entry name" value="Kynureninase"/>
    <property type="match status" value="1"/>
</dbReference>
<dbReference type="InterPro" id="IPR015422">
    <property type="entry name" value="PyrdxlP-dep_Trfase_small"/>
</dbReference>
<dbReference type="PANTHER" id="PTHR14084:SF0">
    <property type="entry name" value="KYNURENINASE"/>
    <property type="match status" value="1"/>
</dbReference>
<dbReference type="GO" id="GO:0019441">
    <property type="term" value="P:L-tryptophan catabolic process to kynurenine"/>
    <property type="evidence" value="ECO:0007669"/>
    <property type="project" value="TreeGrafter"/>
</dbReference>
<dbReference type="GO" id="GO:0030170">
    <property type="term" value="F:pyridoxal phosphate binding"/>
    <property type="evidence" value="ECO:0007669"/>
    <property type="project" value="UniProtKB-UniRule"/>
</dbReference>
<feature type="binding site" evidence="4">
    <location>
        <position position="307"/>
    </location>
    <ligand>
        <name>pyridoxal 5'-phosphate</name>
        <dbReference type="ChEBI" id="CHEBI:597326"/>
    </ligand>
</feature>
<accession>A0A540WVW2</accession>
<feature type="binding site" evidence="4">
    <location>
        <position position="223"/>
    </location>
    <ligand>
        <name>pyridoxal 5'-phosphate</name>
        <dbReference type="ChEBI" id="CHEBI:597326"/>
    </ligand>
</feature>
<dbReference type="NCBIfam" id="TIGR01814">
    <property type="entry name" value="kynureninase"/>
    <property type="match status" value="1"/>
</dbReference>
<comment type="pathway">
    <text evidence="4 6">Amino-acid degradation; L-kynurenine degradation; L-alanine and anthranilate from L-kynurenine: step 1/1.</text>
</comment>
<organism evidence="7 8">
    <name type="scientific">Myxococcus llanfairpwllgwyngyllgogerychwyrndrobwllllantysiliogogogochensis</name>
    <dbReference type="NCBI Taxonomy" id="2590453"/>
    <lineage>
        <taxon>Bacteria</taxon>
        <taxon>Pseudomonadati</taxon>
        <taxon>Myxococcota</taxon>
        <taxon>Myxococcia</taxon>
        <taxon>Myxococcales</taxon>
        <taxon>Cystobacterineae</taxon>
        <taxon>Myxococcaceae</taxon>
        <taxon>Myxococcus</taxon>
    </lineage>
</organism>
<dbReference type="InterPro" id="IPR010111">
    <property type="entry name" value="Kynureninase"/>
</dbReference>
<comment type="caution">
    <text evidence="4">Lacks conserved residue(s) required for the propagation of feature annotation.</text>
</comment>
<feature type="binding site" evidence="4">
    <location>
        <position position="226"/>
    </location>
    <ligand>
        <name>pyridoxal 5'-phosphate</name>
        <dbReference type="ChEBI" id="CHEBI:597326"/>
    </ligand>
</feature>
<evidence type="ECO:0000256" key="3">
    <source>
        <dbReference type="ARBA" id="ARBA00022898"/>
    </source>
</evidence>
<comment type="subunit">
    <text evidence="4 6">Homodimer.</text>
</comment>
<sequence length="426" mass="47601">MTTTLPYEDSEDFARRADAEDPLRTFRDAFLFPQAPDGKPVVYLAGNSLGLQPRNAARYVQEELEDWAKLGVEGHHQGRHPWLHYHELVTEQAARLVGAKPQEVVVMNTLTVNLHLMMVSFYRPTRGRFKILVEGGAFPSDQYAVASQARFHGYDPREAVLELKPRPGEETLRTEDILATLDQHGHEVALVLLGSVNYLTGQAFDLAAITRTAHSKGCLVGFDLAHGAGNLKLSLHDDGPDFAVWCSYKYLNGGPGSLGGVFVHERHSRSRDIPRFEGWWGHDKTTRFQMGPDFDPIPGAEGWQLSNPPILQLAALRASFELFDKAGMEALRAKSERLTGYLEFLLDKLPPAFVRITTPRDPKQRGAQLSLRFKGEAQGMLKRLSDAGIVCDFRKPDIIRAAPAPLYCNFTDVYRFVKTLEGHARG</sequence>
<reference evidence="7 8" key="1">
    <citation type="submission" date="2019-06" db="EMBL/GenBank/DDBJ databases">
        <authorList>
            <person name="Livingstone P."/>
            <person name="Whitworth D."/>
        </authorList>
    </citation>
    <scope>NUCLEOTIDE SEQUENCE [LARGE SCALE GENOMIC DNA]</scope>
    <source>
        <strain evidence="7 8">AM401</strain>
    </source>
</reference>
<dbReference type="OrthoDB" id="9812626at2"/>
<feature type="binding site" evidence="4">
    <location>
        <position position="111"/>
    </location>
    <ligand>
        <name>pyridoxal 5'-phosphate</name>
        <dbReference type="ChEBI" id="CHEBI:597326"/>
    </ligand>
</feature>
<comment type="function">
    <text evidence="4 6">Catalyzes the cleavage of L-kynurenine (L-Kyn) and L-3-hydroxykynurenine (L-3OHKyn) into anthranilic acid (AA) and 3-hydroxyanthranilic acid (3-OHAA), respectively.</text>
</comment>
<evidence type="ECO:0000256" key="4">
    <source>
        <dbReference type="HAMAP-Rule" id="MF_01970"/>
    </source>
</evidence>
<dbReference type="EC" id="3.7.1.3" evidence="4 5"/>
<dbReference type="Pfam" id="PF22580">
    <property type="entry name" value="KYNU_C"/>
    <property type="match status" value="1"/>
</dbReference>
<feature type="binding site" evidence="4">
    <location>
        <begin position="138"/>
        <end position="141"/>
    </location>
    <ligand>
        <name>pyridoxal 5'-phosphate</name>
        <dbReference type="ChEBI" id="CHEBI:597326"/>
    </ligand>
</feature>
<dbReference type="UniPathway" id="UPA00334">
    <property type="reaction ID" value="UER00455"/>
</dbReference>
<evidence type="ECO:0000256" key="1">
    <source>
        <dbReference type="ARBA" id="ARBA00022642"/>
    </source>
</evidence>
<keyword evidence="3 4" id="KW-0663">Pyridoxal phosphate</keyword>
<name>A0A540WVW2_9BACT</name>
<dbReference type="Gene3D" id="3.90.1150.10">
    <property type="entry name" value="Aspartate Aminotransferase, domain 1"/>
    <property type="match status" value="1"/>
</dbReference>
<evidence type="ECO:0000256" key="5">
    <source>
        <dbReference type="NCBIfam" id="TIGR01814"/>
    </source>
</evidence>
<comment type="cofactor">
    <cofactor evidence="4 6">
        <name>pyridoxal 5'-phosphate</name>
        <dbReference type="ChEBI" id="CHEBI:597326"/>
    </cofactor>
</comment>
<dbReference type="SUPFAM" id="SSF53383">
    <property type="entry name" value="PLP-dependent transferases"/>
    <property type="match status" value="1"/>
</dbReference>
<proteinExistence type="inferred from homology"/>
<dbReference type="GO" id="GO:0043420">
    <property type="term" value="P:anthranilate metabolic process"/>
    <property type="evidence" value="ECO:0007669"/>
    <property type="project" value="TreeGrafter"/>
</dbReference>
<dbReference type="AlphaFoldDB" id="A0A540WVW2"/>
<keyword evidence="8" id="KW-1185">Reference proteome</keyword>
<evidence type="ECO:0000313" key="7">
    <source>
        <dbReference type="EMBL" id="TQF13148.1"/>
    </source>
</evidence>
<feature type="binding site" evidence="4">
    <location>
        <position position="110"/>
    </location>
    <ligand>
        <name>pyridoxal 5'-phosphate</name>
        <dbReference type="ChEBI" id="CHEBI:597326"/>
    </ligand>
</feature>
<comment type="similarity">
    <text evidence="4 6">Belongs to the kynureninase family.</text>
</comment>
<protein>
    <recommendedName>
        <fullName evidence="4 5">Kynureninase</fullName>
        <ecNumber evidence="4 5">3.7.1.3</ecNumber>
    </recommendedName>
    <alternativeName>
        <fullName evidence="4">L-kynurenine hydrolase</fullName>
    </alternativeName>
</protein>
<dbReference type="GO" id="GO:0005737">
    <property type="term" value="C:cytoplasm"/>
    <property type="evidence" value="ECO:0007669"/>
    <property type="project" value="UniProtKB-UniRule"/>
</dbReference>
<comment type="caution">
    <text evidence="7">The sequence shown here is derived from an EMBL/GenBank/DDBJ whole genome shotgun (WGS) entry which is preliminary data.</text>
</comment>